<evidence type="ECO:0000313" key="2">
    <source>
        <dbReference type="EMBL" id="MEA9356900.1"/>
    </source>
</evidence>
<sequence>MSKHYTLPILSFIGMLLLVPSKAHAYPNFIGHGYNSCITCHYNPFGNGPINDYGRAFSATAVSSRGFYNDSKPEELISEESGFFFKQPKNKHFRPQASYRGMLLKRNFGEVGETTDYIHMQADLSLVAKFGENDKYISSVTFGYAPVPRSLQGTPAADSVKEYRSREHYVGYRPTPSWGFYAGLMDKTYGIRIAEHISYARTTPQVTMDDQSHGAILHYNNPNFEAGLNAFVGNLTQDANLRMKGFAGTFEYTLLEKNRLGMSFMSEANEFLELTAQAIHIRAGLDHGNSILFEVGKVDKKPKLIAGDKTEYYANFQNHIKATRGVYLLNSVEYYKNANDKSYRVRFGPSIQYFPVSKVEFRVDLQNTRNFSQENSIKDRWDLMAQIHLWL</sequence>
<dbReference type="Proteomes" id="UP001302274">
    <property type="component" value="Unassembled WGS sequence"/>
</dbReference>
<evidence type="ECO:0000313" key="3">
    <source>
        <dbReference type="Proteomes" id="UP001302274"/>
    </source>
</evidence>
<gene>
    <name evidence="2" type="ORF">SHI21_11815</name>
</gene>
<dbReference type="EMBL" id="JAYGJQ010000002">
    <property type="protein sequence ID" value="MEA9356900.1"/>
    <property type="molecule type" value="Genomic_DNA"/>
</dbReference>
<proteinExistence type="predicted"/>
<feature type="chain" id="PRO_5046866307" evidence="1">
    <location>
        <begin position="26"/>
        <end position="391"/>
    </location>
</feature>
<keyword evidence="1" id="KW-0732">Signal</keyword>
<protein>
    <submittedName>
        <fullName evidence="2">Uncharacterized protein</fullName>
    </submittedName>
</protein>
<feature type="signal peptide" evidence="1">
    <location>
        <begin position="1"/>
        <end position="25"/>
    </location>
</feature>
<organism evidence="2 3">
    <name type="scientific">Bacteriovorax antarcticus</name>
    <dbReference type="NCBI Taxonomy" id="3088717"/>
    <lineage>
        <taxon>Bacteria</taxon>
        <taxon>Pseudomonadati</taxon>
        <taxon>Bdellovibrionota</taxon>
        <taxon>Bacteriovoracia</taxon>
        <taxon>Bacteriovoracales</taxon>
        <taxon>Bacteriovoracaceae</taxon>
        <taxon>Bacteriovorax</taxon>
    </lineage>
</organism>
<keyword evidence="3" id="KW-1185">Reference proteome</keyword>
<evidence type="ECO:0000256" key="1">
    <source>
        <dbReference type="SAM" id="SignalP"/>
    </source>
</evidence>
<comment type="caution">
    <text evidence="2">The sequence shown here is derived from an EMBL/GenBank/DDBJ whole genome shotgun (WGS) entry which is preliminary data.</text>
</comment>
<accession>A0ABU5VY17</accession>
<reference evidence="2 3" key="1">
    <citation type="submission" date="2023-11" db="EMBL/GenBank/DDBJ databases">
        <title>A Novel Polar Bacteriovorax (B. antarcticus) Isolated from the Biocrust in Antarctica.</title>
        <authorList>
            <person name="Mun W."/>
            <person name="Choi S.Y."/>
            <person name="Mitchell R.J."/>
        </authorList>
    </citation>
    <scope>NUCLEOTIDE SEQUENCE [LARGE SCALE GENOMIC DNA]</scope>
    <source>
        <strain evidence="2 3">PP10</strain>
    </source>
</reference>
<dbReference type="RefSeq" id="WP_323576795.1">
    <property type="nucleotide sequence ID" value="NZ_JAYGJQ010000002.1"/>
</dbReference>
<name>A0ABU5VY17_9BACT</name>